<dbReference type="InterPro" id="IPR042523">
    <property type="entry name" value="Atg7_N_2"/>
</dbReference>
<feature type="compositionally biased region" description="Polar residues" evidence="1">
    <location>
        <begin position="514"/>
        <end position="527"/>
    </location>
</feature>
<dbReference type="Pfam" id="PF16420">
    <property type="entry name" value="ATG7_N"/>
    <property type="match status" value="1"/>
</dbReference>
<accession>A0A0X3NLP3</accession>
<sequence length="590" mass="65718">MSELQQLRFIPFDTVVDTAFWHALAKRKLEDYKLMEGPFPITAEFTSGTAPGLTPRINVDLNSIQDPSNISSQCNNCFRVEGSLFTLNTIDQFKELDKQSFINNFGQEHIVPIVAASKKLPEKSNRLLRFLLLTYCDLKHHKFYFWFAFPSPLQQQGFHILNRKPILEEFSQPQLDNLLASYDKWRENSKDVFFSFRVEADGDARVFSLSEFDASQENNYLGFSDPSSDTDHPGWPLRNLLFATSSTLTSPFPETVKVLCFRDRYAHGKRIFSHSFVLRISLLQKPSPSETKFVGWEKWQGKLQPQRVNLSSTMDPIKLAESAVDLNLKLMVWRMLPDLDLATLGKTKCLILGAGTLGCNVAQQLLAWGFRKMTLVDNASVSYSNPVRQTLYTFEDAKAGIKKAEAAAAGLKRIHPCVEVFGVELTIPMPGHAISSISVPTDAALQPQVVAARKACEQLDELICTHDVVFLLLDTREARWLPTMLATYHSKIAITAALGFDSYLVMRHGLPRSPGTSPSQPSNQETASKAPGDGGLRQLSGSQLGCYFCNDVVGPANVSLACPSISPVSSSRCETVLSISSALSLDREHR</sequence>
<dbReference type="InterPro" id="IPR045886">
    <property type="entry name" value="ThiF/MoeB/HesA"/>
</dbReference>
<dbReference type="GO" id="GO:0032446">
    <property type="term" value="P:protein modification by small protein conjugation"/>
    <property type="evidence" value="ECO:0007669"/>
    <property type="project" value="TreeGrafter"/>
</dbReference>
<dbReference type="PANTHER" id="PTHR10953">
    <property type="entry name" value="UBIQUITIN-ACTIVATING ENZYME E1"/>
    <property type="match status" value="1"/>
</dbReference>
<dbReference type="InterPro" id="IPR042522">
    <property type="entry name" value="Atg7_N_1"/>
</dbReference>
<evidence type="ECO:0000256" key="1">
    <source>
        <dbReference type="SAM" id="MobiDB-lite"/>
    </source>
</evidence>
<dbReference type="Gene3D" id="3.40.140.70">
    <property type="entry name" value="Ubiquitin-like modifier-activating enzyme ATG7 N-terminal domain"/>
    <property type="match status" value="1"/>
</dbReference>
<feature type="domain" description="THIF-type NAD/FAD binding fold" evidence="2">
    <location>
        <begin position="331"/>
        <end position="530"/>
    </location>
</feature>
<dbReference type="InterPro" id="IPR000594">
    <property type="entry name" value="ThiF_NAD_FAD-bd"/>
</dbReference>
<proteinExistence type="predicted"/>
<protein>
    <recommendedName>
        <fullName evidence="5">Ubiquitin-like modifier-activating enzyme ATG7</fullName>
    </recommendedName>
</protein>
<evidence type="ECO:0000259" key="2">
    <source>
        <dbReference type="Pfam" id="PF00899"/>
    </source>
</evidence>
<dbReference type="PANTHER" id="PTHR10953:SF3">
    <property type="entry name" value="UBIQUITIN-LIKE MODIFIER-ACTIVATING ENZYME ATG7"/>
    <property type="match status" value="1"/>
</dbReference>
<dbReference type="Gene3D" id="3.40.50.720">
    <property type="entry name" value="NAD(P)-binding Rossmann-like Domain"/>
    <property type="match status" value="1"/>
</dbReference>
<dbReference type="GO" id="GO:0000045">
    <property type="term" value="P:autophagosome assembly"/>
    <property type="evidence" value="ECO:0007669"/>
    <property type="project" value="TreeGrafter"/>
</dbReference>
<dbReference type="SUPFAM" id="SSF69572">
    <property type="entry name" value="Activating enzymes of the ubiquitin-like proteins"/>
    <property type="match status" value="1"/>
</dbReference>
<reference evidence="4" key="1">
    <citation type="submission" date="2016-01" db="EMBL/GenBank/DDBJ databases">
        <title>Reference transcriptome for the parasite Schistocephalus solidus: insights into the molecular evolution of parasitism.</title>
        <authorList>
            <person name="Hebert F.O."/>
            <person name="Grambauer S."/>
            <person name="Barber I."/>
            <person name="Landry C.R."/>
            <person name="Aubin-Horth N."/>
        </authorList>
    </citation>
    <scope>NUCLEOTIDE SEQUENCE</scope>
</reference>
<dbReference type="GO" id="GO:0019779">
    <property type="term" value="F:Atg8 activating enzyme activity"/>
    <property type="evidence" value="ECO:0007669"/>
    <property type="project" value="TreeGrafter"/>
</dbReference>
<dbReference type="AlphaFoldDB" id="A0A0X3NLP3"/>
<dbReference type="GO" id="GO:0000407">
    <property type="term" value="C:phagophore assembly site"/>
    <property type="evidence" value="ECO:0007669"/>
    <property type="project" value="TreeGrafter"/>
</dbReference>
<evidence type="ECO:0000313" key="4">
    <source>
        <dbReference type="EMBL" id="JAP40180.1"/>
    </source>
</evidence>
<evidence type="ECO:0008006" key="5">
    <source>
        <dbReference type="Google" id="ProtNLM"/>
    </source>
</evidence>
<name>A0A0X3NLP3_SCHSO</name>
<dbReference type="Pfam" id="PF00899">
    <property type="entry name" value="ThiF"/>
    <property type="match status" value="1"/>
</dbReference>
<dbReference type="GO" id="GO:0000422">
    <property type="term" value="P:autophagy of mitochondrion"/>
    <property type="evidence" value="ECO:0007669"/>
    <property type="project" value="TreeGrafter"/>
</dbReference>
<dbReference type="GO" id="GO:0006995">
    <property type="term" value="P:cellular response to nitrogen starvation"/>
    <property type="evidence" value="ECO:0007669"/>
    <property type="project" value="TreeGrafter"/>
</dbReference>
<dbReference type="InterPro" id="IPR032197">
    <property type="entry name" value="Atg7_N"/>
</dbReference>
<dbReference type="GO" id="GO:0034727">
    <property type="term" value="P:piecemeal microautophagy of the nucleus"/>
    <property type="evidence" value="ECO:0007669"/>
    <property type="project" value="TreeGrafter"/>
</dbReference>
<dbReference type="EMBL" id="GEEE01023045">
    <property type="protein sequence ID" value="JAP40180.1"/>
    <property type="molecule type" value="Transcribed_RNA"/>
</dbReference>
<feature type="domain" description="Ubiquitin-like modifier-activating enzyme Atg7 N-terminal" evidence="3">
    <location>
        <begin position="7"/>
        <end position="314"/>
    </location>
</feature>
<feature type="region of interest" description="Disordered" evidence="1">
    <location>
        <begin position="511"/>
        <end position="534"/>
    </location>
</feature>
<dbReference type="Gene3D" id="3.40.140.100">
    <property type="entry name" value="Ubiquitin-like modifier-activating enzyme ATG7 C-terminal domain"/>
    <property type="match status" value="1"/>
</dbReference>
<organism evidence="4">
    <name type="scientific">Schistocephalus solidus</name>
    <name type="common">Tapeworm</name>
    <dbReference type="NCBI Taxonomy" id="70667"/>
    <lineage>
        <taxon>Eukaryota</taxon>
        <taxon>Metazoa</taxon>
        <taxon>Spiralia</taxon>
        <taxon>Lophotrochozoa</taxon>
        <taxon>Platyhelminthes</taxon>
        <taxon>Cestoda</taxon>
        <taxon>Eucestoda</taxon>
        <taxon>Diphyllobothriidea</taxon>
        <taxon>Diphyllobothriidae</taxon>
        <taxon>Schistocephalus</taxon>
    </lineage>
</organism>
<dbReference type="GO" id="GO:0019778">
    <property type="term" value="F:Atg12 activating enzyme activity"/>
    <property type="evidence" value="ECO:0007669"/>
    <property type="project" value="TreeGrafter"/>
</dbReference>
<dbReference type="InterPro" id="IPR035985">
    <property type="entry name" value="Ubiquitin-activating_enz"/>
</dbReference>
<gene>
    <name evidence="4" type="ORF">TR93880</name>
</gene>
<evidence type="ECO:0000259" key="3">
    <source>
        <dbReference type="Pfam" id="PF16420"/>
    </source>
</evidence>